<evidence type="ECO:0000313" key="2">
    <source>
        <dbReference type="Proteomes" id="UP000492821"/>
    </source>
</evidence>
<dbReference type="Proteomes" id="UP000492821">
    <property type="component" value="Unassembled WGS sequence"/>
</dbReference>
<dbReference type="WBParaSite" id="Pan_g7643.t1">
    <property type="protein sequence ID" value="Pan_g7643.t1"/>
    <property type="gene ID" value="Pan_g7643"/>
</dbReference>
<dbReference type="InterPro" id="IPR014025">
    <property type="entry name" value="Glutaredoxin_subgr"/>
</dbReference>
<dbReference type="Pfam" id="PF00462">
    <property type="entry name" value="Glutaredoxin"/>
    <property type="match status" value="1"/>
</dbReference>
<accession>A0A7E4W6G9</accession>
<evidence type="ECO:0000313" key="3">
    <source>
        <dbReference type="WBParaSite" id="Pan_g7643.t1"/>
    </source>
</evidence>
<dbReference type="AlphaFoldDB" id="A0A7E4W6G9"/>
<dbReference type="PRINTS" id="PR00160">
    <property type="entry name" value="GLUTAREDOXIN"/>
</dbReference>
<dbReference type="GO" id="GO:0005737">
    <property type="term" value="C:cytoplasm"/>
    <property type="evidence" value="ECO:0007669"/>
    <property type="project" value="TreeGrafter"/>
</dbReference>
<organism evidence="2 3">
    <name type="scientific">Panagrellus redivivus</name>
    <name type="common">Microworm</name>
    <dbReference type="NCBI Taxonomy" id="6233"/>
    <lineage>
        <taxon>Eukaryota</taxon>
        <taxon>Metazoa</taxon>
        <taxon>Ecdysozoa</taxon>
        <taxon>Nematoda</taxon>
        <taxon>Chromadorea</taxon>
        <taxon>Rhabditida</taxon>
        <taxon>Tylenchina</taxon>
        <taxon>Panagrolaimomorpha</taxon>
        <taxon>Panagrolaimoidea</taxon>
        <taxon>Panagrolaimidae</taxon>
        <taxon>Panagrellus</taxon>
    </lineage>
</organism>
<dbReference type="InterPro" id="IPR002109">
    <property type="entry name" value="Glutaredoxin"/>
</dbReference>
<dbReference type="SUPFAM" id="SSF52833">
    <property type="entry name" value="Thioredoxin-like"/>
    <property type="match status" value="1"/>
</dbReference>
<dbReference type="PANTHER" id="PTHR45694">
    <property type="entry name" value="GLUTAREDOXIN 2"/>
    <property type="match status" value="1"/>
</dbReference>
<keyword evidence="2" id="KW-1185">Reference proteome</keyword>
<reference evidence="3" key="2">
    <citation type="submission" date="2020-10" db="UniProtKB">
        <authorList>
            <consortium name="WormBaseParasite"/>
        </authorList>
    </citation>
    <scope>IDENTIFICATION</scope>
</reference>
<protein>
    <submittedName>
        <fullName evidence="3">Glutaredoxin domain-containing protein</fullName>
    </submittedName>
</protein>
<feature type="domain" description="Glutaredoxin" evidence="1">
    <location>
        <begin position="20"/>
        <end position="81"/>
    </location>
</feature>
<dbReference type="GO" id="GO:0015038">
    <property type="term" value="F:glutathione disulfide oxidoreductase activity"/>
    <property type="evidence" value="ECO:0007669"/>
    <property type="project" value="TreeGrafter"/>
</dbReference>
<evidence type="ECO:0000259" key="1">
    <source>
        <dbReference type="Pfam" id="PF00462"/>
    </source>
</evidence>
<reference evidence="2" key="1">
    <citation type="journal article" date="2013" name="Genetics">
        <title>The draft genome and transcriptome of Panagrellus redivivus are shaped by the harsh demands of a free-living lifestyle.</title>
        <authorList>
            <person name="Srinivasan J."/>
            <person name="Dillman A.R."/>
            <person name="Macchietto M.G."/>
            <person name="Heikkinen L."/>
            <person name="Lakso M."/>
            <person name="Fracchia K.M."/>
            <person name="Antoshechkin I."/>
            <person name="Mortazavi A."/>
            <person name="Wong G."/>
            <person name="Sternberg P.W."/>
        </authorList>
    </citation>
    <scope>NUCLEOTIDE SEQUENCE [LARGE SCALE GENOMIC DNA]</scope>
    <source>
        <strain evidence="2">MT8872</strain>
    </source>
</reference>
<dbReference type="Gene3D" id="3.40.30.10">
    <property type="entry name" value="Glutaredoxin"/>
    <property type="match status" value="1"/>
</dbReference>
<dbReference type="NCBIfam" id="TIGR02180">
    <property type="entry name" value="GRX_euk"/>
    <property type="match status" value="1"/>
</dbReference>
<proteinExistence type="predicted"/>
<dbReference type="GO" id="GO:0034599">
    <property type="term" value="P:cellular response to oxidative stress"/>
    <property type="evidence" value="ECO:0007669"/>
    <property type="project" value="TreeGrafter"/>
</dbReference>
<dbReference type="InterPro" id="IPR036249">
    <property type="entry name" value="Thioredoxin-like_sf"/>
</dbReference>
<dbReference type="PANTHER" id="PTHR45694:SF5">
    <property type="entry name" value="GLUTAREDOXIN 2"/>
    <property type="match status" value="1"/>
</dbReference>
<sequence length="107" mass="11710">MSAVKILVDEFIAKHKVAGFSKSYCPYCQKAKTALEKFTYKPDAFGWLEIENRPDCQEIQDYLLSITGGRSVPRVFIGGKFFGGGDDTAKAATDGRLEKLLAEAGAI</sequence>
<name>A0A7E4W6G9_PANRE</name>
<dbReference type="InterPro" id="IPR011899">
    <property type="entry name" value="Glutaredoxin_euk/vir"/>
</dbReference>
<dbReference type="PROSITE" id="PS51354">
    <property type="entry name" value="GLUTAREDOXIN_2"/>
    <property type="match status" value="1"/>
</dbReference>